<dbReference type="KEGG" id="tic:FH039_06335"/>
<sequence>MVPLKKWRTMAFAVLFAVLVLSSLTGALSMVPPKGHTGSVTPAEATSVAQRHLQWASSNLPGFEDWKNAKLSQPVVYYFPNGTKSAYEFTVLVNGKPNGFILVAAQRYMPPVLEFSKGEAPSKRLGRITATRIKGFSTERHRLLYYGALSYSVELKNGKAMDIYGRHIPVPKTVGLSFSPKRVADAWGAFETPSASEPMVEILSEDIYTKIIPNVPVWTEDSYFGDPGNGYISYPNNVGPSADPWDAWDGCTPIAAAQIIAYYEHPEIYENGYYTQEYKEYMTSLVDILHYTMGTFDKEGNPGQTYVCGRRGPDACDGIEAFASEYQKLKNEGIVSWSLVHSYDAQPTCTWGLCWLHAYINADDVIDEVNAHRPALLQLDNGGIAVDRQKAYGNHSVVIVGYVGNSYTIDYVVIHDGWDMSEHYLAWGNWGSDTHLVKVIPKRR</sequence>
<dbReference type="OrthoDB" id="97769at2157"/>
<keyword evidence="2" id="KW-1185">Reference proteome</keyword>
<protein>
    <recommendedName>
        <fullName evidence="3">Peptidase C39-like domain-containing protein</fullName>
    </recommendedName>
</protein>
<dbReference type="RefSeq" id="WP_139680632.1">
    <property type="nucleotide sequence ID" value="NZ_CP040846.1"/>
</dbReference>
<dbReference type="Proteomes" id="UP000306007">
    <property type="component" value="Chromosome"/>
</dbReference>
<proteinExistence type="predicted"/>
<dbReference type="AlphaFoldDB" id="A0A4Y5SM73"/>
<dbReference type="SUPFAM" id="SSF54001">
    <property type="entry name" value="Cysteine proteinases"/>
    <property type="match status" value="1"/>
</dbReference>
<accession>A0A4Y5SM73</accession>
<evidence type="ECO:0008006" key="3">
    <source>
        <dbReference type="Google" id="ProtNLM"/>
    </source>
</evidence>
<reference evidence="1 2" key="1">
    <citation type="submission" date="2019-06" db="EMBL/GenBank/DDBJ databases">
        <title>Thermococcus indicus sp. nov., a Fe(III)-reducing hyperthermophilic archaeon isolated from the Onnuri vent field of the Central Indian Ocean ridge.</title>
        <authorList>
            <person name="Lim J.K."/>
            <person name="Kim Y.J."/>
            <person name="Kwon K.K."/>
        </authorList>
    </citation>
    <scope>NUCLEOTIDE SEQUENCE [LARGE SCALE GENOMIC DNA]</scope>
    <source>
        <strain evidence="1 2">IOH1</strain>
    </source>
</reference>
<organism evidence="1 2">
    <name type="scientific">Thermococcus indicus</name>
    <dbReference type="NCBI Taxonomy" id="2586643"/>
    <lineage>
        <taxon>Archaea</taxon>
        <taxon>Methanobacteriati</taxon>
        <taxon>Methanobacteriota</taxon>
        <taxon>Thermococci</taxon>
        <taxon>Thermococcales</taxon>
        <taxon>Thermococcaceae</taxon>
        <taxon>Thermococcus</taxon>
    </lineage>
</organism>
<dbReference type="GeneID" id="40474785"/>
<gene>
    <name evidence="1" type="ORF">FH039_06335</name>
</gene>
<dbReference type="InterPro" id="IPR038765">
    <property type="entry name" value="Papain-like_cys_pep_sf"/>
</dbReference>
<name>A0A4Y5SM73_9EURY</name>
<evidence type="ECO:0000313" key="1">
    <source>
        <dbReference type="EMBL" id="QDA31289.1"/>
    </source>
</evidence>
<dbReference type="EMBL" id="CP040846">
    <property type="protein sequence ID" value="QDA31289.1"/>
    <property type="molecule type" value="Genomic_DNA"/>
</dbReference>
<evidence type="ECO:0000313" key="2">
    <source>
        <dbReference type="Proteomes" id="UP000306007"/>
    </source>
</evidence>